<evidence type="ECO:0000313" key="2">
    <source>
        <dbReference type="EMBL" id="EGU78198.1"/>
    </source>
</evidence>
<sequence>MPSMSCFNWFASALRPVSRIFRIFFHERHPTAIDHYPPTPEQLHSQKQAFIDSIDHDAVCRLASRYNNEESCHIFDSKHGSFNACFFVEFPSSGTRWVVRIPIDPVVNEIWTKLQKYFRPVANSGEMARYVKNKTKIPLPDIHAYGRNEKLVHDSSTTQAFLILDFVSGQPLDLQALRDDTLSRRKHFYAQLIEVMTQLRTLEFTKSGSLMPGHEAVPVVDNVLSIPLNEFQVDSNQARSLPMAHSAREFALNQLNLMEEEYRLPRSELSRETVEMEIFALNHLKQLTQGLADDPNCFVLSHSDLRPTNIIVDDDLNITSILDWEWTHTVPRQFFMPPSWITLHNLVKSAELGHSESFLEFREVLEEMASSSSLYRPLADEWEPDLLKKLLLPLAEILLDHSKLLRIYYKFIFPQYFKKPRREVVAEFLQSGKNYALEVHKRVTDSEQYTNHLKDSGLYVLDDEARQEQEYMEKIRQLDRELGIP</sequence>
<organism evidence="2">
    <name type="scientific">Fusarium oxysporum (strain Fo5176)</name>
    <name type="common">Fusarium vascular wilt</name>
    <dbReference type="NCBI Taxonomy" id="660025"/>
    <lineage>
        <taxon>Eukaryota</taxon>
        <taxon>Fungi</taxon>
        <taxon>Dikarya</taxon>
        <taxon>Ascomycota</taxon>
        <taxon>Pezizomycotina</taxon>
        <taxon>Sordariomycetes</taxon>
        <taxon>Hypocreomycetidae</taxon>
        <taxon>Hypocreales</taxon>
        <taxon>Nectriaceae</taxon>
        <taxon>Fusarium</taxon>
        <taxon>Fusarium oxysporum species complex</taxon>
    </lineage>
</organism>
<gene>
    <name evidence="2" type="ORF">FOXB_11286</name>
</gene>
<dbReference type="InterPro" id="IPR002575">
    <property type="entry name" value="Aminoglycoside_PTrfase"/>
</dbReference>
<dbReference type="InterPro" id="IPR011009">
    <property type="entry name" value="Kinase-like_dom_sf"/>
</dbReference>
<feature type="domain" description="Aminoglycoside phosphotransferase" evidence="1">
    <location>
        <begin position="86"/>
        <end position="325"/>
    </location>
</feature>
<dbReference type="OrthoDB" id="10003767at2759"/>
<dbReference type="SUPFAM" id="SSF56112">
    <property type="entry name" value="Protein kinase-like (PK-like)"/>
    <property type="match status" value="1"/>
</dbReference>
<comment type="caution">
    <text evidence="2">The sequence shown here is derived from an EMBL/GenBank/DDBJ whole genome shotgun (WGS) entry which is preliminary data.</text>
</comment>
<dbReference type="AlphaFoldDB" id="F9FY04"/>
<dbReference type="Pfam" id="PF01636">
    <property type="entry name" value="APH"/>
    <property type="match status" value="1"/>
</dbReference>
<protein>
    <recommendedName>
        <fullName evidence="1">Aminoglycoside phosphotransferase domain-containing protein</fullName>
    </recommendedName>
</protein>
<reference evidence="2" key="1">
    <citation type="journal article" date="2012" name="Mol. Plant Microbe Interact.">
        <title>A highly conserved effector in Fusarium oxysporum is required for full virulence on Arabidopsis.</title>
        <authorList>
            <person name="Thatcher L.F."/>
            <person name="Gardiner D.M."/>
            <person name="Kazan K."/>
            <person name="Manners J."/>
        </authorList>
    </citation>
    <scope>NUCLEOTIDE SEQUENCE [LARGE SCALE GENOMIC DNA]</scope>
    <source>
        <strain evidence="2">Fo5176</strain>
    </source>
</reference>
<dbReference type="PANTHER" id="PTHR21310">
    <property type="entry name" value="AMINOGLYCOSIDE PHOSPHOTRANSFERASE-RELATED-RELATED"/>
    <property type="match status" value="1"/>
</dbReference>
<dbReference type="EMBL" id="AFQF01002868">
    <property type="protein sequence ID" value="EGU78198.1"/>
    <property type="molecule type" value="Genomic_DNA"/>
</dbReference>
<dbReference type="STRING" id="660025.F9FY04"/>
<accession>F9FY04</accession>
<dbReference type="InterPro" id="IPR051678">
    <property type="entry name" value="AGP_Transferase"/>
</dbReference>
<dbReference type="PANTHER" id="PTHR21310:SF15">
    <property type="entry name" value="AMINOGLYCOSIDE PHOSPHOTRANSFERASE DOMAIN-CONTAINING PROTEIN"/>
    <property type="match status" value="1"/>
</dbReference>
<name>F9FY04_FUSOF</name>
<dbReference type="Gene3D" id="3.90.1200.10">
    <property type="match status" value="1"/>
</dbReference>
<evidence type="ECO:0000259" key="1">
    <source>
        <dbReference type="Pfam" id="PF01636"/>
    </source>
</evidence>
<proteinExistence type="predicted"/>